<proteinExistence type="predicted"/>
<comment type="caution">
    <text evidence="2">The sequence shown here is derived from an EMBL/GenBank/DDBJ whole genome shotgun (WGS) entry which is preliminary data.</text>
</comment>
<dbReference type="AlphaFoldDB" id="A0A815ZBF1"/>
<gene>
    <name evidence="2" type="ORF">GPM918_LOCUS41208</name>
    <name evidence="3" type="ORF">SRO942_LOCUS42233</name>
</gene>
<dbReference type="EMBL" id="CAJOBC010097932">
    <property type="protein sequence ID" value="CAF4450907.1"/>
    <property type="molecule type" value="Genomic_DNA"/>
</dbReference>
<evidence type="ECO:0000313" key="4">
    <source>
        <dbReference type="Proteomes" id="UP000663829"/>
    </source>
</evidence>
<keyword evidence="4" id="KW-1185">Reference proteome</keyword>
<feature type="non-terminal residue" evidence="2">
    <location>
        <position position="1"/>
    </location>
</feature>
<dbReference type="EMBL" id="CAJNOQ010031946">
    <property type="protein sequence ID" value="CAF1582770.1"/>
    <property type="molecule type" value="Genomic_DNA"/>
</dbReference>
<name>A0A815ZBF1_9BILA</name>
<sequence length="48" mass="5417">YGRQTPVAPPIGVRQMQRSSGFNVSHGEDPPFYDQQYHKAGSLDPRMI</sequence>
<reference evidence="2" key="1">
    <citation type="submission" date="2021-02" db="EMBL/GenBank/DDBJ databases">
        <authorList>
            <person name="Nowell W R."/>
        </authorList>
    </citation>
    <scope>NUCLEOTIDE SEQUENCE</scope>
</reference>
<protein>
    <submittedName>
        <fullName evidence="2">Uncharacterized protein</fullName>
    </submittedName>
</protein>
<evidence type="ECO:0000256" key="1">
    <source>
        <dbReference type="SAM" id="MobiDB-lite"/>
    </source>
</evidence>
<evidence type="ECO:0000313" key="2">
    <source>
        <dbReference type="EMBL" id="CAF1582770.1"/>
    </source>
</evidence>
<evidence type="ECO:0000313" key="3">
    <source>
        <dbReference type="EMBL" id="CAF4450907.1"/>
    </source>
</evidence>
<accession>A0A815ZBF1</accession>
<dbReference type="Proteomes" id="UP000663829">
    <property type="component" value="Unassembled WGS sequence"/>
</dbReference>
<feature type="region of interest" description="Disordered" evidence="1">
    <location>
        <begin position="21"/>
        <end position="48"/>
    </location>
</feature>
<organism evidence="2 4">
    <name type="scientific">Didymodactylos carnosus</name>
    <dbReference type="NCBI Taxonomy" id="1234261"/>
    <lineage>
        <taxon>Eukaryota</taxon>
        <taxon>Metazoa</taxon>
        <taxon>Spiralia</taxon>
        <taxon>Gnathifera</taxon>
        <taxon>Rotifera</taxon>
        <taxon>Eurotatoria</taxon>
        <taxon>Bdelloidea</taxon>
        <taxon>Philodinida</taxon>
        <taxon>Philodinidae</taxon>
        <taxon>Didymodactylos</taxon>
    </lineage>
</organism>
<dbReference type="Proteomes" id="UP000681722">
    <property type="component" value="Unassembled WGS sequence"/>
</dbReference>